<organism evidence="3 4">
    <name type="scientific">Dictyoglomus turgidum (strain DSM 6724 / Z-1310)</name>
    <dbReference type="NCBI Taxonomy" id="515635"/>
    <lineage>
        <taxon>Bacteria</taxon>
        <taxon>Pseudomonadati</taxon>
        <taxon>Dictyoglomota</taxon>
        <taxon>Dictyoglomia</taxon>
        <taxon>Dictyoglomales</taxon>
        <taxon>Dictyoglomaceae</taxon>
        <taxon>Dictyoglomus</taxon>
    </lineage>
</organism>
<dbReference type="SMART" id="SM00899">
    <property type="entry name" value="FeoA"/>
    <property type="match status" value="1"/>
</dbReference>
<dbReference type="STRING" id="515635.Dtur_0542"/>
<name>B8DZ99_DICTD</name>
<gene>
    <name evidence="3" type="ordered locus">Dtur_0542</name>
</gene>
<evidence type="ECO:0000259" key="2">
    <source>
        <dbReference type="SMART" id="SM00899"/>
    </source>
</evidence>
<evidence type="ECO:0000313" key="3">
    <source>
        <dbReference type="EMBL" id="ACK41832.1"/>
    </source>
</evidence>
<dbReference type="InterPro" id="IPR008988">
    <property type="entry name" value="Transcriptional_repressor_C"/>
</dbReference>
<evidence type="ECO:0000256" key="1">
    <source>
        <dbReference type="ARBA" id="ARBA00023004"/>
    </source>
</evidence>
<dbReference type="PANTHER" id="PTHR43151">
    <property type="entry name" value="FEOA FAMILY PROTEIN"/>
    <property type="match status" value="1"/>
</dbReference>
<dbReference type="HOGENOM" id="CLU_150646_6_3_0"/>
<dbReference type="InterPro" id="IPR007167">
    <property type="entry name" value="Fe-transptr_FeoA-like"/>
</dbReference>
<dbReference type="Gene3D" id="2.30.30.90">
    <property type="match status" value="1"/>
</dbReference>
<protein>
    <submittedName>
        <fullName evidence="3">FeoA family protein</fullName>
    </submittedName>
</protein>
<dbReference type="GO" id="GO:0046914">
    <property type="term" value="F:transition metal ion binding"/>
    <property type="evidence" value="ECO:0007669"/>
    <property type="project" value="InterPro"/>
</dbReference>
<dbReference type="Proteomes" id="UP000007719">
    <property type="component" value="Chromosome"/>
</dbReference>
<proteinExistence type="predicted"/>
<keyword evidence="4" id="KW-1185">Reference proteome</keyword>
<dbReference type="KEGG" id="dtu:Dtur_0542"/>
<dbReference type="EnsemblBacteria" id="ACK41832">
    <property type="protein sequence ID" value="ACK41832"/>
    <property type="gene ID" value="Dtur_0542"/>
</dbReference>
<dbReference type="EMBL" id="CP001251">
    <property type="protein sequence ID" value="ACK41832.1"/>
    <property type="molecule type" value="Genomic_DNA"/>
</dbReference>
<dbReference type="SUPFAM" id="SSF50037">
    <property type="entry name" value="C-terminal domain of transcriptional repressors"/>
    <property type="match status" value="1"/>
</dbReference>
<dbReference type="AlphaFoldDB" id="B8DZ99"/>
<accession>B8DZ99</accession>
<dbReference type="Pfam" id="PF04023">
    <property type="entry name" value="FeoA"/>
    <property type="match status" value="1"/>
</dbReference>
<keyword evidence="1" id="KW-0408">Iron</keyword>
<dbReference type="InterPro" id="IPR053184">
    <property type="entry name" value="FeoA-like"/>
</dbReference>
<reference evidence="4" key="1">
    <citation type="journal article" date="2016" name="Front. Microbiol.">
        <title>The complete genome sequence of hyperthermophile Dictyoglomus turgidum DSM 6724 reveals a specialized carbohydrate fermentor.</title>
        <authorList>
            <person name="Brumm P.J."/>
            <person name="Gowda K."/>
            <person name="Robb F.T."/>
            <person name="Mead D.A."/>
        </authorList>
    </citation>
    <scope>NUCLEOTIDE SEQUENCE [LARGE SCALE GENOMIC DNA]</scope>
    <source>
        <strain evidence="4">DSM 6724 / Z-1310</strain>
    </source>
</reference>
<dbReference type="InParanoid" id="B8DZ99"/>
<dbReference type="OrthoDB" id="532181at2"/>
<evidence type="ECO:0000313" key="4">
    <source>
        <dbReference type="Proteomes" id="UP000007719"/>
    </source>
</evidence>
<dbReference type="InterPro" id="IPR038157">
    <property type="entry name" value="FeoA_core_dom"/>
</dbReference>
<dbReference type="RefSeq" id="WP_012582917.1">
    <property type="nucleotide sequence ID" value="NC_011661.1"/>
</dbReference>
<feature type="domain" description="Ferrous iron transporter FeoA-like" evidence="2">
    <location>
        <begin position="2"/>
        <end position="71"/>
    </location>
</feature>
<sequence>MMALSFVKEGQEVKVIAIRGGKGAVQRLAEMGILPGVRIKVISNSGGPIVIALGNSRIALGKGLASKIICA</sequence>
<dbReference type="eggNOG" id="COG1918">
    <property type="taxonomic scope" value="Bacteria"/>
</dbReference>
<dbReference type="PANTHER" id="PTHR43151:SF2">
    <property type="entry name" value="FE(2+) TRANSPORT PROTEIN A-RELATED"/>
    <property type="match status" value="1"/>
</dbReference>